<evidence type="ECO:0000256" key="1">
    <source>
        <dbReference type="ARBA" id="ARBA00022490"/>
    </source>
</evidence>
<keyword evidence="3" id="KW-0378">Hydrolase</keyword>
<evidence type="ECO:0000256" key="5">
    <source>
        <dbReference type="SAM" id="MobiDB-lite"/>
    </source>
</evidence>
<dbReference type="InterPro" id="IPR003753">
    <property type="entry name" value="Exonuc_VII_L"/>
</dbReference>
<dbReference type="InterPro" id="IPR020579">
    <property type="entry name" value="Exonuc_VII_lsu_C"/>
</dbReference>
<feature type="region of interest" description="Disordered" evidence="5">
    <location>
        <begin position="412"/>
        <end position="434"/>
    </location>
</feature>
<reference evidence="9" key="1">
    <citation type="submission" date="2020-05" db="EMBL/GenBank/DDBJ databases">
        <authorList>
            <person name="Chiriac C."/>
            <person name="Salcher M."/>
            <person name="Ghai R."/>
            <person name="Kavagutti S V."/>
        </authorList>
    </citation>
    <scope>NUCLEOTIDE SEQUENCE</scope>
</reference>
<dbReference type="PANTHER" id="PTHR30008">
    <property type="entry name" value="EXODEOXYRIBONUCLEASE 7 LARGE SUBUNIT"/>
    <property type="match status" value="1"/>
</dbReference>
<gene>
    <name evidence="8" type="ORF">UFOPK3773_01587</name>
    <name evidence="9" type="ORF">UFOPK3992_01775</name>
</gene>
<dbReference type="GO" id="GO:0003676">
    <property type="term" value="F:nucleic acid binding"/>
    <property type="evidence" value="ECO:0007669"/>
    <property type="project" value="InterPro"/>
</dbReference>
<feature type="domain" description="Exonuclease VII large subunit C-terminal" evidence="6">
    <location>
        <begin position="135"/>
        <end position="345"/>
    </location>
</feature>
<dbReference type="NCBIfam" id="TIGR00237">
    <property type="entry name" value="xseA"/>
    <property type="match status" value="1"/>
</dbReference>
<evidence type="ECO:0000313" key="8">
    <source>
        <dbReference type="EMBL" id="CAB4954230.1"/>
    </source>
</evidence>
<evidence type="ECO:0000313" key="9">
    <source>
        <dbReference type="EMBL" id="CAB5022086.1"/>
    </source>
</evidence>
<dbReference type="HAMAP" id="MF_00378">
    <property type="entry name" value="Exonuc_7_L"/>
    <property type="match status" value="1"/>
</dbReference>
<feature type="domain" description="OB-fold nucleic acid binding" evidence="7">
    <location>
        <begin position="17"/>
        <end position="111"/>
    </location>
</feature>
<dbReference type="EMBL" id="CAFBNF010000200">
    <property type="protein sequence ID" value="CAB4954230.1"/>
    <property type="molecule type" value="Genomic_DNA"/>
</dbReference>
<dbReference type="GO" id="GO:0006308">
    <property type="term" value="P:DNA catabolic process"/>
    <property type="evidence" value="ECO:0007669"/>
    <property type="project" value="InterPro"/>
</dbReference>
<dbReference type="EMBL" id="CAFBOZ010000305">
    <property type="protein sequence ID" value="CAB5022086.1"/>
    <property type="molecule type" value="Genomic_DNA"/>
</dbReference>
<name>A0A6J7QZK1_9ZZZZ</name>
<evidence type="ECO:0000259" key="6">
    <source>
        <dbReference type="Pfam" id="PF02601"/>
    </source>
</evidence>
<dbReference type="GO" id="GO:0008855">
    <property type="term" value="F:exodeoxyribonuclease VII activity"/>
    <property type="evidence" value="ECO:0007669"/>
    <property type="project" value="InterPro"/>
</dbReference>
<dbReference type="AlphaFoldDB" id="A0A6J7QZK1"/>
<dbReference type="Pfam" id="PF02601">
    <property type="entry name" value="Exonuc_VII_L"/>
    <property type="match status" value="1"/>
</dbReference>
<dbReference type="Pfam" id="PF13742">
    <property type="entry name" value="tRNA_anti_2"/>
    <property type="match status" value="1"/>
</dbReference>
<organism evidence="9">
    <name type="scientific">freshwater metagenome</name>
    <dbReference type="NCBI Taxonomy" id="449393"/>
    <lineage>
        <taxon>unclassified sequences</taxon>
        <taxon>metagenomes</taxon>
        <taxon>ecological metagenomes</taxon>
    </lineage>
</organism>
<accession>A0A6J7QZK1</accession>
<evidence type="ECO:0000256" key="4">
    <source>
        <dbReference type="ARBA" id="ARBA00022839"/>
    </source>
</evidence>
<evidence type="ECO:0000256" key="3">
    <source>
        <dbReference type="ARBA" id="ARBA00022801"/>
    </source>
</evidence>
<keyword evidence="4" id="KW-0269">Exonuclease</keyword>
<dbReference type="GO" id="GO:0009318">
    <property type="term" value="C:exodeoxyribonuclease VII complex"/>
    <property type="evidence" value="ECO:0007669"/>
    <property type="project" value="InterPro"/>
</dbReference>
<proteinExistence type="inferred from homology"/>
<sequence>MSPSDEHPRGGTVDAPWQVREVSRRIGDWISRLGRVWVEGQVAEITIRPGQGLSFLVLRDTSSEVSLQIAAPRGVVDAVGGPLTEGARVVVHASVEWWERRGEVRLKALEIRPVGLGELLALLEARRRLLAQEGLFDDSRKRPLPFLPRRVGLICGRASAAEHDVVENARRRWPAVEFEVRTVAVQGPEAAGAVRAALIDLDAMAEVDVIVITRGGGSFEDLLPFSDESLVRAVAAAFTPVVSAIGHEEDSPLLDLVADVRASTPTDAARRIVPDVREERAAVRDFRDRLRSRVVMRLTHDTRELASIRSHPSVRDPRSLLVDRQRLVAELRSRLRSRIDVRLRHEGALAAGRRAELRALSPQATLERGFAVVRTLDHTGVITRTDQLTTSERVDVRLATGSFVADVVTVTAAPDSTPPSDPPTTSRKETHGRP</sequence>
<keyword evidence="1" id="KW-0963">Cytoplasm</keyword>
<keyword evidence="2" id="KW-0540">Nuclease</keyword>
<evidence type="ECO:0000256" key="2">
    <source>
        <dbReference type="ARBA" id="ARBA00022722"/>
    </source>
</evidence>
<dbReference type="InterPro" id="IPR025824">
    <property type="entry name" value="OB-fold_nuc-bd_dom"/>
</dbReference>
<dbReference type="CDD" id="cd04489">
    <property type="entry name" value="ExoVII_LU_OBF"/>
    <property type="match status" value="1"/>
</dbReference>
<dbReference type="PANTHER" id="PTHR30008:SF0">
    <property type="entry name" value="EXODEOXYRIBONUCLEASE 7 LARGE SUBUNIT"/>
    <property type="match status" value="1"/>
</dbReference>
<protein>
    <submittedName>
        <fullName evidence="9">Unannotated protein</fullName>
    </submittedName>
</protein>
<evidence type="ECO:0000259" key="7">
    <source>
        <dbReference type="Pfam" id="PF13742"/>
    </source>
</evidence>